<dbReference type="PANTHER" id="PTHR10492:SF57">
    <property type="entry name" value="ATP-DEPENDENT DNA HELICASE"/>
    <property type="match status" value="1"/>
</dbReference>
<keyword evidence="1" id="KW-0378">Hydrolase</keyword>
<protein>
    <recommendedName>
        <fullName evidence="1">ATP-dependent DNA helicase</fullName>
        <ecNumber evidence="1">5.6.2.3</ecNumber>
    </recommendedName>
</protein>
<dbReference type="EMBL" id="BGPR01103376">
    <property type="protein sequence ID" value="GBM66206.1"/>
    <property type="molecule type" value="Genomic_DNA"/>
</dbReference>
<comment type="catalytic activity">
    <reaction evidence="1">
        <text>ATP + H2O = ADP + phosphate + H(+)</text>
        <dbReference type="Rhea" id="RHEA:13065"/>
        <dbReference type="ChEBI" id="CHEBI:15377"/>
        <dbReference type="ChEBI" id="CHEBI:15378"/>
        <dbReference type="ChEBI" id="CHEBI:30616"/>
        <dbReference type="ChEBI" id="CHEBI:43474"/>
        <dbReference type="ChEBI" id="CHEBI:456216"/>
        <dbReference type="EC" id="5.6.2.3"/>
    </reaction>
</comment>
<dbReference type="GO" id="GO:0043139">
    <property type="term" value="F:5'-3' DNA helicase activity"/>
    <property type="evidence" value="ECO:0007669"/>
    <property type="project" value="UniProtKB-EC"/>
</dbReference>
<evidence type="ECO:0000313" key="4">
    <source>
        <dbReference type="Proteomes" id="UP000499080"/>
    </source>
</evidence>
<keyword evidence="1" id="KW-0234">DNA repair</keyword>
<sequence length="164" mass="18178">MLCFTYSIKWLKRGLPHVHILLWLKDKLRLNQVDNIISAEIPDLSSDKELHDIIVKNRIHGPCSPNETIEYNYFIYNETFDKIECGEGGLLFLDAPGGTGKTFLINLLSAQTQKDKKVAIAVASSGIAATLLDDGRTAHSVLLLPLNLAHGETPVCNITKNSEH</sequence>
<keyword evidence="1" id="KW-0067">ATP-binding</keyword>
<dbReference type="GO" id="GO:0016887">
    <property type="term" value="F:ATP hydrolysis activity"/>
    <property type="evidence" value="ECO:0007669"/>
    <property type="project" value="RHEA"/>
</dbReference>
<evidence type="ECO:0000259" key="2">
    <source>
        <dbReference type="Pfam" id="PF05970"/>
    </source>
</evidence>
<dbReference type="InterPro" id="IPR010285">
    <property type="entry name" value="DNA_helicase_pif1-like_DEAD"/>
</dbReference>
<dbReference type="Pfam" id="PF05970">
    <property type="entry name" value="PIF1"/>
    <property type="match status" value="1"/>
</dbReference>
<organism evidence="3 4">
    <name type="scientific">Araneus ventricosus</name>
    <name type="common">Orbweaver spider</name>
    <name type="synonym">Epeira ventricosa</name>
    <dbReference type="NCBI Taxonomy" id="182803"/>
    <lineage>
        <taxon>Eukaryota</taxon>
        <taxon>Metazoa</taxon>
        <taxon>Ecdysozoa</taxon>
        <taxon>Arthropoda</taxon>
        <taxon>Chelicerata</taxon>
        <taxon>Arachnida</taxon>
        <taxon>Araneae</taxon>
        <taxon>Araneomorphae</taxon>
        <taxon>Entelegynae</taxon>
        <taxon>Araneoidea</taxon>
        <taxon>Araneidae</taxon>
        <taxon>Araneus</taxon>
    </lineage>
</organism>
<evidence type="ECO:0000313" key="3">
    <source>
        <dbReference type="EMBL" id="GBM66206.1"/>
    </source>
</evidence>
<dbReference type="SUPFAM" id="SSF52540">
    <property type="entry name" value="P-loop containing nucleoside triphosphate hydrolases"/>
    <property type="match status" value="1"/>
</dbReference>
<dbReference type="GO" id="GO:0006310">
    <property type="term" value="P:DNA recombination"/>
    <property type="evidence" value="ECO:0007669"/>
    <property type="project" value="UniProtKB-KW"/>
</dbReference>
<feature type="domain" description="DNA helicase Pif1-like DEAD-box helicase" evidence="2">
    <location>
        <begin position="75"/>
        <end position="163"/>
    </location>
</feature>
<proteinExistence type="inferred from homology"/>
<keyword evidence="1" id="KW-0233">DNA recombination</keyword>
<keyword evidence="4" id="KW-1185">Reference proteome</keyword>
<comment type="cofactor">
    <cofactor evidence="1">
        <name>Mg(2+)</name>
        <dbReference type="ChEBI" id="CHEBI:18420"/>
    </cofactor>
</comment>
<dbReference type="InterPro" id="IPR027417">
    <property type="entry name" value="P-loop_NTPase"/>
</dbReference>
<dbReference type="Proteomes" id="UP000499080">
    <property type="component" value="Unassembled WGS sequence"/>
</dbReference>
<keyword evidence="1" id="KW-0347">Helicase</keyword>
<dbReference type="AlphaFoldDB" id="A0A4Y2HLG3"/>
<dbReference type="GO" id="GO:0000723">
    <property type="term" value="P:telomere maintenance"/>
    <property type="evidence" value="ECO:0007669"/>
    <property type="project" value="InterPro"/>
</dbReference>
<dbReference type="OrthoDB" id="272985at2759"/>
<gene>
    <name evidence="3" type="ORF">AVEN_93319_1</name>
</gene>
<name>A0A4Y2HLG3_ARAVE</name>
<dbReference type="Gene3D" id="3.40.50.300">
    <property type="entry name" value="P-loop containing nucleotide triphosphate hydrolases"/>
    <property type="match status" value="1"/>
</dbReference>
<comment type="caution">
    <text evidence="3">The sequence shown here is derived from an EMBL/GenBank/DDBJ whole genome shotgun (WGS) entry which is preliminary data.</text>
</comment>
<dbReference type="GO" id="GO:0006281">
    <property type="term" value="P:DNA repair"/>
    <property type="evidence" value="ECO:0007669"/>
    <property type="project" value="UniProtKB-KW"/>
</dbReference>
<comment type="similarity">
    <text evidence="1">Belongs to the helicase family.</text>
</comment>
<keyword evidence="1" id="KW-0227">DNA damage</keyword>
<keyword evidence="1" id="KW-0547">Nucleotide-binding</keyword>
<dbReference type="GO" id="GO:0005524">
    <property type="term" value="F:ATP binding"/>
    <property type="evidence" value="ECO:0007669"/>
    <property type="project" value="UniProtKB-KW"/>
</dbReference>
<dbReference type="PANTHER" id="PTHR10492">
    <property type="match status" value="1"/>
</dbReference>
<accession>A0A4Y2HLG3</accession>
<dbReference type="EC" id="5.6.2.3" evidence="1"/>
<reference evidence="3 4" key="1">
    <citation type="journal article" date="2019" name="Sci. Rep.">
        <title>Orb-weaving spider Araneus ventricosus genome elucidates the spidroin gene catalogue.</title>
        <authorList>
            <person name="Kono N."/>
            <person name="Nakamura H."/>
            <person name="Ohtoshi R."/>
            <person name="Moran D.A.P."/>
            <person name="Shinohara A."/>
            <person name="Yoshida Y."/>
            <person name="Fujiwara M."/>
            <person name="Mori M."/>
            <person name="Tomita M."/>
            <person name="Arakawa K."/>
        </authorList>
    </citation>
    <scope>NUCLEOTIDE SEQUENCE [LARGE SCALE GENOMIC DNA]</scope>
</reference>
<evidence type="ECO:0000256" key="1">
    <source>
        <dbReference type="RuleBase" id="RU363044"/>
    </source>
</evidence>